<evidence type="ECO:0000313" key="7">
    <source>
        <dbReference type="EMBL" id="KTD72737.1"/>
    </source>
</evidence>
<comment type="subcellular location">
    <subcellularLocation>
        <location evidence="1">Membrane</location>
        <topology evidence="1">Multi-pass membrane protein</topology>
    </subcellularLocation>
</comment>
<dbReference type="GO" id="GO:0035673">
    <property type="term" value="F:oligopeptide transmembrane transporter activity"/>
    <property type="evidence" value="ECO:0007669"/>
    <property type="project" value="InterPro"/>
</dbReference>
<dbReference type="GO" id="GO:0016020">
    <property type="term" value="C:membrane"/>
    <property type="evidence" value="ECO:0007669"/>
    <property type="project" value="UniProtKB-SubCell"/>
</dbReference>
<dbReference type="NCBIfam" id="TIGR00728">
    <property type="entry name" value="OPT_sfam"/>
    <property type="match status" value="1"/>
</dbReference>
<dbReference type="STRING" id="40335.Ltuc_0584"/>
<feature type="transmembrane region" description="Helical" evidence="6">
    <location>
        <begin position="600"/>
        <end position="621"/>
    </location>
</feature>
<feature type="transmembrane region" description="Helical" evidence="6">
    <location>
        <begin position="351"/>
        <end position="373"/>
    </location>
</feature>
<feature type="transmembrane region" description="Helical" evidence="6">
    <location>
        <begin position="261"/>
        <end position="278"/>
    </location>
</feature>
<feature type="transmembrane region" description="Helical" evidence="6">
    <location>
        <begin position="523"/>
        <end position="542"/>
    </location>
</feature>
<dbReference type="InterPro" id="IPR004814">
    <property type="entry name" value="Oligopep_transpt"/>
</dbReference>
<evidence type="ECO:0000256" key="5">
    <source>
        <dbReference type="ARBA" id="ARBA00023136"/>
    </source>
</evidence>
<dbReference type="Proteomes" id="UP000054693">
    <property type="component" value="Unassembled WGS sequence"/>
</dbReference>
<evidence type="ECO:0000256" key="1">
    <source>
        <dbReference type="ARBA" id="ARBA00004141"/>
    </source>
</evidence>
<protein>
    <submittedName>
        <fullName evidence="7">OPT family oligopeptide transporter</fullName>
    </submittedName>
</protein>
<proteinExistence type="predicted"/>
<dbReference type="InterPro" id="IPR004813">
    <property type="entry name" value="OPT"/>
</dbReference>
<dbReference type="EMBL" id="LNZA01000001">
    <property type="protein sequence ID" value="KTD72737.1"/>
    <property type="molecule type" value="Genomic_DNA"/>
</dbReference>
<dbReference type="NCBIfam" id="TIGR00733">
    <property type="entry name" value="OPT family oligopeptide transporter"/>
    <property type="match status" value="1"/>
</dbReference>
<feature type="transmembrane region" description="Helical" evidence="6">
    <location>
        <begin position="107"/>
        <end position="127"/>
    </location>
</feature>
<feature type="transmembrane region" description="Helical" evidence="6">
    <location>
        <begin position="20"/>
        <end position="38"/>
    </location>
</feature>
<dbReference type="AlphaFoldDB" id="A0A0W0ZUB3"/>
<feature type="transmembrane region" description="Helical" evidence="6">
    <location>
        <begin position="459"/>
        <end position="480"/>
    </location>
</feature>
<feature type="transmembrane region" description="Helical" evidence="6">
    <location>
        <begin position="415"/>
        <end position="438"/>
    </location>
</feature>
<dbReference type="RefSeq" id="WP_058519844.1">
    <property type="nucleotide sequence ID" value="NZ_CAAAIP010000001.1"/>
</dbReference>
<evidence type="ECO:0000256" key="6">
    <source>
        <dbReference type="SAM" id="Phobius"/>
    </source>
</evidence>
<name>A0A0W0ZUB3_9GAMM</name>
<keyword evidence="3 6" id="KW-0812">Transmembrane</keyword>
<organism evidence="7 8">
    <name type="scientific">Legionella tucsonensis</name>
    <dbReference type="NCBI Taxonomy" id="40335"/>
    <lineage>
        <taxon>Bacteria</taxon>
        <taxon>Pseudomonadati</taxon>
        <taxon>Pseudomonadota</taxon>
        <taxon>Gammaproteobacteria</taxon>
        <taxon>Legionellales</taxon>
        <taxon>Legionellaceae</taxon>
        <taxon>Legionella</taxon>
    </lineage>
</organism>
<evidence type="ECO:0000256" key="4">
    <source>
        <dbReference type="ARBA" id="ARBA00022989"/>
    </source>
</evidence>
<reference evidence="7 8" key="1">
    <citation type="submission" date="2015-11" db="EMBL/GenBank/DDBJ databases">
        <title>Genomic analysis of 38 Legionella species identifies large and diverse effector repertoires.</title>
        <authorList>
            <person name="Burstein D."/>
            <person name="Amaro F."/>
            <person name="Zusman T."/>
            <person name="Lifshitz Z."/>
            <person name="Cohen O."/>
            <person name="Gilbert J.A."/>
            <person name="Pupko T."/>
            <person name="Shuman H.A."/>
            <person name="Segal G."/>
        </authorList>
    </citation>
    <scope>NUCLEOTIDE SEQUENCE [LARGE SCALE GENOMIC DNA]</scope>
    <source>
        <strain evidence="7 8">ATCC 49180</strain>
    </source>
</reference>
<feature type="transmembrane region" description="Helical" evidence="6">
    <location>
        <begin position="385"/>
        <end position="403"/>
    </location>
</feature>
<dbReference type="PANTHER" id="PTHR31645:SF0">
    <property type="entry name" value="OLIGOPEPTIDE TRANSPORTER YGL114W-RELATED"/>
    <property type="match status" value="1"/>
</dbReference>
<dbReference type="PANTHER" id="PTHR31645">
    <property type="entry name" value="OLIGOPEPTIDE TRANSPORTER YGL114W-RELATED"/>
    <property type="match status" value="1"/>
</dbReference>
<dbReference type="PATRIC" id="fig|40335.7.peg.607"/>
<feature type="transmembrane region" description="Helical" evidence="6">
    <location>
        <begin position="221"/>
        <end position="241"/>
    </location>
</feature>
<feature type="transmembrane region" description="Helical" evidence="6">
    <location>
        <begin position="44"/>
        <end position="63"/>
    </location>
</feature>
<comment type="caution">
    <text evidence="7">The sequence shown here is derived from an EMBL/GenBank/DDBJ whole genome shotgun (WGS) entry which is preliminary data.</text>
</comment>
<feature type="transmembrane region" description="Helical" evidence="6">
    <location>
        <begin position="83"/>
        <end position="101"/>
    </location>
</feature>
<dbReference type="OrthoDB" id="9809340at2"/>
<gene>
    <name evidence="7" type="ORF">Ltuc_0584</name>
</gene>
<evidence type="ECO:0000256" key="3">
    <source>
        <dbReference type="ARBA" id="ARBA00022692"/>
    </source>
</evidence>
<keyword evidence="5 6" id="KW-0472">Membrane</keyword>
<keyword evidence="8" id="KW-1185">Reference proteome</keyword>
<feature type="transmembrane region" description="Helical" evidence="6">
    <location>
        <begin position="194"/>
        <end position="214"/>
    </location>
</feature>
<keyword evidence="4 6" id="KW-1133">Transmembrane helix</keyword>
<feature type="transmembrane region" description="Helical" evidence="6">
    <location>
        <begin position="641"/>
        <end position="658"/>
    </location>
</feature>
<dbReference type="Pfam" id="PF03169">
    <property type="entry name" value="OPT"/>
    <property type="match status" value="1"/>
</dbReference>
<sequence length="673" mass="72454">MADTPFIAADKKVAELSFRVVFLAIILTVLLAMSNAYLALKLGILTSASIPAAIISMGILRFFKNSTILENNAVQTAASAGEAVAGGIVYTIPALIIIGFWNHFDYLTNFFIAVCGGALGVLFSIPLRRILVHDQSLKFPEGRAIAEVLKSSVEKTGLKDILIGGAVGGLIELFQTGFKVIANSWGYWFVIKRSLFGLGAGFSATMIGAGYLVGHDMAISIYLGAVISWLVALPAVSHFYPEFINHYPAEQAATFLWNSEMRYLGIGAMLFAGVWTFLKLVKPLSRSIGTSLQTYMSKGSVSTQLLRIDKDIPLPYILIGTGTFAAILFLFFQFVLPLDQVGLDNQYSPTLVFLAVLYVLFIGFIFSVITAYFSGMVGVTASPGSSVVISGMLFAAWLLLVAIDHLLPLPLSTQQIQAAEAITIIIGAVVTGIAAIANDNTQDLKVGQLVGATPWKQQLMLLLGVVISSLVIPPVMQLLFNVYGIAGVMPHPGMDISQSLPAPTAALMAAITEAVFRNSLPWTMMLIGSAIILIIIFLNYIFKLRRFLNLSILGIAIGMYLPLSSSFPLFIGGMIALFVKERLKRKTPIKEEATIRKQRGTLIACGLVAGSAIMDVLLAIPFSIFQSPDALQLVGPGWENIGVYLGVLSTLLLACWINHRVVGKDKDNDSGNG</sequence>
<feature type="transmembrane region" description="Helical" evidence="6">
    <location>
        <begin position="314"/>
        <end position="336"/>
    </location>
</feature>
<evidence type="ECO:0000313" key="8">
    <source>
        <dbReference type="Proteomes" id="UP000054693"/>
    </source>
</evidence>
<feature type="transmembrane region" description="Helical" evidence="6">
    <location>
        <begin position="548"/>
        <end position="579"/>
    </location>
</feature>
<accession>A0A0W0ZUB3</accession>
<dbReference type="InterPro" id="IPR045035">
    <property type="entry name" value="YSL-like"/>
</dbReference>
<evidence type="ECO:0000256" key="2">
    <source>
        <dbReference type="ARBA" id="ARBA00022448"/>
    </source>
</evidence>
<keyword evidence="2" id="KW-0813">Transport</keyword>